<evidence type="ECO:0000313" key="3">
    <source>
        <dbReference type="EMBL" id="CAF9919599.1"/>
    </source>
</evidence>
<comment type="caution">
    <text evidence="3">The sequence shown here is derived from an EMBL/GenBank/DDBJ whole genome shotgun (WGS) entry which is preliminary data.</text>
</comment>
<feature type="compositionally biased region" description="Polar residues" evidence="1">
    <location>
        <begin position="432"/>
        <end position="444"/>
    </location>
</feature>
<feature type="compositionally biased region" description="Polar residues" evidence="1">
    <location>
        <begin position="598"/>
        <end position="607"/>
    </location>
</feature>
<protein>
    <recommendedName>
        <fullName evidence="2">C2H2-type domain-containing protein</fullName>
    </recommendedName>
</protein>
<feature type="compositionally biased region" description="Polar residues" evidence="1">
    <location>
        <begin position="451"/>
        <end position="461"/>
    </location>
</feature>
<gene>
    <name evidence="3" type="ORF">IMSHALPRED_004667</name>
</gene>
<evidence type="ECO:0000259" key="2">
    <source>
        <dbReference type="PROSITE" id="PS00028"/>
    </source>
</evidence>
<dbReference type="EMBL" id="CAJPDT010000023">
    <property type="protein sequence ID" value="CAF9919599.1"/>
    <property type="molecule type" value="Genomic_DNA"/>
</dbReference>
<accession>A0A8H3IMY9</accession>
<evidence type="ECO:0000256" key="1">
    <source>
        <dbReference type="SAM" id="MobiDB-lite"/>
    </source>
</evidence>
<dbReference type="AlphaFoldDB" id="A0A8H3IMY9"/>
<dbReference type="Proteomes" id="UP000664534">
    <property type="component" value="Unassembled WGS sequence"/>
</dbReference>
<feature type="compositionally biased region" description="Low complexity" evidence="1">
    <location>
        <begin position="156"/>
        <end position="170"/>
    </location>
</feature>
<name>A0A8H3IMY9_9LECA</name>
<evidence type="ECO:0000313" key="4">
    <source>
        <dbReference type="Proteomes" id="UP000664534"/>
    </source>
</evidence>
<feature type="domain" description="C2H2-type" evidence="2">
    <location>
        <begin position="317"/>
        <end position="338"/>
    </location>
</feature>
<keyword evidence="4" id="KW-1185">Reference proteome</keyword>
<proteinExistence type="predicted"/>
<feature type="region of interest" description="Disordered" evidence="1">
    <location>
        <begin position="156"/>
        <end position="195"/>
    </location>
</feature>
<dbReference type="PROSITE" id="PS00028">
    <property type="entry name" value="ZINC_FINGER_C2H2_1"/>
    <property type="match status" value="1"/>
</dbReference>
<feature type="compositionally biased region" description="Polar residues" evidence="1">
    <location>
        <begin position="1"/>
        <end position="12"/>
    </location>
</feature>
<feature type="region of interest" description="Disordered" evidence="1">
    <location>
        <begin position="428"/>
        <end position="461"/>
    </location>
</feature>
<dbReference type="OrthoDB" id="654211at2759"/>
<organism evidence="3 4">
    <name type="scientific">Imshaugia aleurites</name>
    <dbReference type="NCBI Taxonomy" id="172621"/>
    <lineage>
        <taxon>Eukaryota</taxon>
        <taxon>Fungi</taxon>
        <taxon>Dikarya</taxon>
        <taxon>Ascomycota</taxon>
        <taxon>Pezizomycotina</taxon>
        <taxon>Lecanoromycetes</taxon>
        <taxon>OSLEUM clade</taxon>
        <taxon>Lecanoromycetidae</taxon>
        <taxon>Lecanorales</taxon>
        <taxon>Lecanorineae</taxon>
        <taxon>Parmeliaceae</taxon>
        <taxon>Imshaugia</taxon>
    </lineage>
</organism>
<dbReference type="InterPro" id="IPR013087">
    <property type="entry name" value="Znf_C2H2_type"/>
</dbReference>
<reference evidence="3" key="1">
    <citation type="submission" date="2021-03" db="EMBL/GenBank/DDBJ databases">
        <authorList>
            <person name="Tagirdzhanova G."/>
        </authorList>
    </citation>
    <scope>NUCLEOTIDE SEQUENCE</scope>
</reference>
<feature type="region of interest" description="Disordered" evidence="1">
    <location>
        <begin position="1"/>
        <end position="28"/>
    </location>
</feature>
<feature type="region of interest" description="Disordered" evidence="1">
    <location>
        <begin position="595"/>
        <end position="666"/>
    </location>
</feature>
<sequence length="666" mass="73967">MNASSTPPSFQPNDAPPPDSSSLTSISPHQHALSTQRVNQNNLIQPYATTHPTQTHYGVPSKEQHEAVSILRGIPDPTILFWLEGFRSCLRGEEWFYPGHLSLEQRQAARTLTDCPDEFVLKWLNLQRAPEVLSGSQSFHGNNSFSNDTVAANSLGQSSSSLGVPSSLRSTPKSTWDQEPYNISRDTSVGEESSPAASVDGHVHWCFKCDDPKPIIQCNGFKRHMREHETGFYCMLLGPVVQTEDGPKCAFCDASNPDSEHLSTHNIEPCASKPLTSRSYVRGYLLNNHLRAKHGIRDGSVLVNQWRSTVDRKYFACGFCGFCFGSLTEQLNHIDVAHYSISKEVYDWNSNMAIQGLLSQPGVNDRLQSILTKYPRLQESYLEWIPALAKDIQQILEMRELSEETADVLFPAVIDQIKYGRSGSAFAGPKIDSSQSMQTLQRQNPWPPLPSSSNQDSTHGHALSTTMPILQSQQLALESNDLGHTNWGAIYGNPPLSQITSVTYTSFIGTTHHLSGHAAQTRFSSNGCDSFGQQQHLAYVPSIASAQVWGDQIGTSHLSRLDERSQGVSPNVAVNPRPREVAEAREYSAQAYERGFHSSLTTRTAPLSHNRPISPMDQSNSSFGPADHPILAVRPPGKELMDQYGVDNKQHTRQNQKRTRRQRRPC</sequence>
<feature type="compositionally biased region" description="Basic residues" evidence="1">
    <location>
        <begin position="651"/>
        <end position="666"/>
    </location>
</feature>